<gene>
    <name evidence="2" type="ORF">Ahy_B10g100515</name>
</gene>
<dbReference type="Proteomes" id="UP000289738">
    <property type="component" value="Chromosome B10"/>
</dbReference>
<evidence type="ECO:0000313" key="3">
    <source>
        <dbReference type="Proteomes" id="UP000289738"/>
    </source>
</evidence>
<accession>A0A444WWX1</accession>
<dbReference type="PANTHER" id="PTHR46781:SF5">
    <property type="entry name" value="ALPHA 1,4-GLYCOSYLTRANSFERASE FAMILY PROTEIN"/>
    <property type="match status" value="1"/>
</dbReference>
<dbReference type="Pfam" id="PF04488">
    <property type="entry name" value="Gly_transf_sug"/>
    <property type="match status" value="1"/>
</dbReference>
<dbReference type="Gene3D" id="3.90.550.20">
    <property type="match status" value="1"/>
</dbReference>
<dbReference type="InterPro" id="IPR044789">
    <property type="entry name" value="Put_A1-4-GlycosylTfrase_plant"/>
</dbReference>
<dbReference type="InterPro" id="IPR029044">
    <property type="entry name" value="Nucleotide-diphossugar_trans"/>
</dbReference>
<dbReference type="Pfam" id="PF04572">
    <property type="entry name" value="Gb3_synth"/>
    <property type="match status" value="1"/>
</dbReference>
<dbReference type="InterPro" id="IPR007652">
    <property type="entry name" value="A1-4-GlycosylTfrase_dom"/>
</dbReference>
<organism evidence="2 3">
    <name type="scientific">Arachis hypogaea</name>
    <name type="common">Peanut</name>
    <dbReference type="NCBI Taxonomy" id="3818"/>
    <lineage>
        <taxon>Eukaryota</taxon>
        <taxon>Viridiplantae</taxon>
        <taxon>Streptophyta</taxon>
        <taxon>Embryophyta</taxon>
        <taxon>Tracheophyta</taxon>
        <taxon>Spermatophyta</taxon>
        <taxon>Magnoliopsida</taxon>
        <taxon>eudicotyledons</taxon>
        <taxon>Gunneridae</taxon>
        <taxon>Pentapetalae</taxon>
        <taxon>rosids</taxon>
        <taxon>fabids</taxon>
        <taxon>Fabales</taxon>
        <taxon>Fabaceae</taxon>
        <taxon>Papilionoideae</taxon>
        <taxon>50 kb inversion clade</taxon>
        <taxon>dalbergioids sensu lato</taxon>
        <taxon>Dalbergieae</taxon>
        <taxon>Pterocarpus clade</taxon>
        <taxon>Arachis</taxon>
    </lineage>
</organism>
<dbReference type="SUPFAM" id="SSF53448">
    <property type="entry name" value="Nucleotide-diphospho-sugar transferases"/>
    <property type="match status" value="1"/>
</dbReference>
<name>A0A444WWX1_ARAHY</name>
<sequence length="344" mass="39272">MTWISPLKAFGVRELLSVESMFKSHREACLVIVSKSMDSDTGTQILNPFVKKGFRVTASAPDFKYIFKGTHAESWFQKLKEGNVNPGEVFLGQNLSNLLRLALLYKFGGAYIEADVVVLKIFSKLRNTIGALNLDPRTGEWSRLNNAVLVFDKKHPLLFKFIQEFALTFDGNKWGHNGPYLILRVVSRVRRNQQEGFEKTKGMVSNLVNIVGFQAENRYKFILIIAIVTVSRFPARVKVKKALDVYIDDASRLKIRTRYLLIKMKLEQNLIDAYSGESWKGQSREKIRPEKELQRARKQILKCKLSIRDAIHQLDSLSSLNSSENSVIVPDGSNCHEYVSKQKL</sequence>
<reference evidence="2 3" key="1">
    <citation type="submission" date="2019-01" db="EMBL/GenBank/DDBJ databases">
        <title>Sequencing of cultivated peanut Arachis hypogaea provides insights into genome evolution and oil improvement.</title>
        <authorList>
            <person name="Chen X."/>
        </authorList>
    </citation>
    <scope>NUCLEOTIDE SEQUENCE [LARGE SCALE GENOMIC DNA]</scope>
    <source>
        <strain evidence="3">cv. Fuhuasheng</strain>
        <tissue evidence="2">Leaves</tissue>
    </source>
</reference>
<dbReference type="EMBL" id="SDMP01000020">
    <property type="protein sequence ID" value="RYQ81924.1"/>
    <property type="molecule type" value="Genomic_DNA"/>
</dbReference>
<dbReference type="InterPro" id="IPR007577">
    <property type="entry name" value="GlycoTrfase_DXD_sugar-bd_CS"/>
</dbReference>
<evidence type="ECO:0000313" key="2">
    <source>
        <dbReference type="EMBL" id="RYQ81924.1"/>
    </source>
</evidence>
<feature type="domain" description="Alpha 1,4-glycosyltransferase" evidence="1">
    <location>
        <begin position="151"/>
        <end position="189"/>
    </location>
</feature>
<keyword evidence="3" id="KW-1185">Reference proteome</keyword>
<protein>
    <recommendedName>
        <fullName evidence="1">Alpha 1,4-glycosyltransferase domain-containing protein</fullName>
    </recommendedName>
</protein>
<dbReference type="STRING" id="3818.A0A444WWX1"/>
<dbReference type="PANTHER" id="PTHR46781">
    <property type="entry name" value="ALPHA 1,4-GLYCOSYLTRANSFERASE FAMILY PROTEIN"/>
    <property type="match status" value="1"/>
</dbReference>
<evidence type="ECO:0000259" key="1">
    <source>
        <dbReference type="Pfam" id="PF04572"/>
    </source>
</evidence>
<proteinExistence type="predicted"/>
<dbReference type="AlphaFoldDB" id="A0A444WWX1"/>
<comment type="caution">
    <text evidence="2">The sequence shown here is derived from an EMBL/GenBank/DDBJ whole genome shotgun (WGS) entry which is preliminary data.</text>
</comment>